<proteinExistence type="predicted"/>
<protein>
    <submittedName>
        <fullName evidence="1">Uncharacterized protein</fullName>
    </submittedName>
</protein>
<name>A0A2N9EST2_FAGSY</name>
<accession>A0A2N9EST2</accession>
<sequence length="59" mass="6455">MGERLSGMSLGGGEFVEYQLKFGNVGRTKDVDIIRPGEAHVQGCCRVEVKAKVATDTWQ</sequence>
<reference evidence="1" key="1">
    <citation type="submission" date="2018-02" db="EMBL/GenBank/DDBJ databases">
        <authorList>
            <person name="Cohen D.B."/>
            <person name="Kent A.D."/>
        </authorList>
    </citation>
    <scope>NUCLEOTIDE SEQUENCE</scope>
</reference>
<organism evidence="1">
    <name type="scientific">Fagus sylvatica</name>
    <name type="common">Beechnut</name>
    <dbReference type="NCBI Taxonomy" id="28930"/>
    <lineage>
        <taxon>Eukaryota</taxon>
        <taxon>Viridiplantae</taxon>
        <taxon>Streptophyta</taxon>
        <taxon>Embryophyta</taxon>
        <taxon>Tracheophyta</taxon>
        <taxon>Spermatophyta</taxon>
        <taxon>Magnoliopsida</taxon>
        <taxon>eudicotyledons</taxon>
        <taxon>Gunneridae</taxon>
        <taxon>Pentapetalae</taxon>
        <taxon>rosids</taxon>
        <taxon>fabids</taxon>
        <taxon>Fagales</taxon>
        <taxon>Fagaceae</taxon>
        <taxon>Fagus</taxon>
    </lineage>
</organism>
<dbReference type="EMBL" id="OIVN01000542">
    <property type="protein sequence ID" value="SPC81856.1"/>
    <property type="molecule type" value="Genomic_DNA"/>
</dbReference>
<dbReference type="AlphaFoldDB" id="A0A2N9EST2"/>
<gene>
    <name evidence="1" type="ORF">FSB_LOCUS9738</name>
</gene>
<evidence type="ECO:0000313" key="1">
    <source>
        <dbReference type="EMBL" id="SPC81856.1"/>
    </source>
</evidence>